<feature type="coiled-coil region" evidence="1">
    <location>
        <begin position="26"/>
        <end position="60"/>
    </location>
</feature>
<protein>
    <recommendedName>
        <fullName evidence="5">PCRF domain-containing protein</fullName>
    </recommendedName>
</protein>
<proteinExistence type="predicted"/>
<keyword evidence="1" id="KW-0175">Coiled coil</keyword>
<sequence length="181" mass="19519">MGEHDSEPEDVILERLQEAASGDATVRQLRRRYDLLRQDYERLLDRLAELEDRLAEATRAQAGSSPSSVAGALSEAIAAPLLQLRQEYLAAAASIAQVVAGLEGLAGGLKGQKSARPPAEPPPAGQADSELRGRRLQVDVRGKGFGELLDFQERLANLEGVARVSINAIDNERATLIVELE</sequence>
<gene>
    <name evidence="3" type="ORF">Tbon_11630</name>
</gene>
<name>A0ABX6C512_9CHLR</name>
<evidence type="ECO:0000313" key="4">
    <source>
        <dbReference type="Proteomes" id="UP000326331"/>
    </source>
</evidence>
<evidence type="ECO:0000313" key="3">
    <source>
        <dbReference type="EMBL" id="QFG03909.1"/>
    </source>
</evidence>
<evidence type="ECO:0000256" key="1">
    <source>
        <dbReference type="SAM" id="Coils"/>
    </source>
</evidence>
<accession>A0ABX6C512</accession>
<evidence type="ECO:0000256" key="2">
    <source>
        <dbReference type="SAM" id="MobiDB-lite"/>
    </source>
</evidence>
<dbReference type="Proteomes" id="UP000326331">
    <property type="component" value="Chromosome"/>
</dbReference>
<keyword evidence="4" id="KW-1185">Reference proteome</keyword>
<reference evidence="3 4" key="1">
    <citation type="submission" date="2019-10" db="EMBL/GenBank/DDBJ databases">
        <title>Thermopilla bonchosmolovskayae gen. nov., sp. nov., a moderately thermophilic Chloroflexi bacterium from a Chukotka hot spring (Arctic, Russia), representing a novel classis Thermopillaia, which include previously uncultivated lineage OLB14.</title>
        <authorList>
            <person name="Kochetkova T.V."/>
            <person name="Zayulina K.S."/>
            <person name="Zhigarkov V.S."/>
            <person name="Minaev N.V."/>
            <person name="Novikov A."/>
            <person name="Toshchakov S.V."/>
            <person name="Elcheninov A.G."/>
            <person name="Kublanov I.V."/>
        </authorList>
    </citation>
    <scope>NUCLEOTIDE SEQUENCE [LARGE SCALE GENOMIC DNA]</scope>
    <source>
        <strain evidence="3 4">3753O</strain>
    </source>
</reference>
<dbReference type="RefSeq" id="WP_158067856.1">
    <property type="nucleotide sequence ID" value="NZ_CP042829.1"/>
</dbReference>
<organism evidence="3 4">
    <name type="scientific">Tepidiforma bonchosmolovskayae</name>
    <dbReference type="NCBI Taxonomy" id="2601677"/>
    <lineage>
        <taxon>Bacteria</taxon>
        <taxon>Bacillati</taxon>
        <taxon>Chloroflexota</taxon>
        <taxon>Tepidiformia</taxon>
        <taxon>Tepidiformales</taxon>
        <taxon>Tepidiformaceae</taxon>
        <taxon>Tepidiforma</taxon>
    </lineage>
</organism>
<evidence type="ECO:0008006" key="5">
    <source>
        <dbReference type="Google" id="ProtNLM"/>
    </source>
</evidence>
<dbReference type="EMBL" id="CP042829">
    <property type="protein sequence ID" value="QFG03909.1"/>
    <property type="molecule type" value="Genomic_DNA"/>
</dbReference>
<feature type="region of interest" description="Disordered" evidence="2">
    <location>
        <begin position="110"/>
        <end position="130"/>
    </location>
</feature>